<keyword evidence="2" id="KW-0408">Iron</keyword>
<dbReference type="PIRSF" id="PIRSF004749">
    <property type="entry name" value="Pep_def"/>
    <property type="match status" value="1"/>
</dbReference>
<dbReference type="EMBL" id="JBHRSK010000001">
    <property type="protein sequence ID" value="MFC2966621.1"/>
    <property type="molecule type" value="Genomic_DNA"/>
</dbReference>
<dbReference type="Gene3D" id="3.90.45.10">
    <property type="entry name" value="Peptide deformylase"/>
    <property type="match status" value="1"/>
</dbReference>
<comment type="catalytic activity">
    <reaction evidence="2">
        <text>N-terminal N-formyl-L-methionyl-[peptide] + H2O = N-terminal L-methionyl-[peptide] + formate</text>
        <dbReference type="Rhea" id="RHEA:24420"/>
        <dbReference type="Rhea" id="RHEA-COMP:10639"/>
        <dbReference type="Rhea" id="RHEA-COMP:10640"/>
        <dbReference type="ChEBI" id="CHEBI:15377"/>
        <dbReference type="ChEBI" id="CHEBI:15740"/>
        <dbReference type="ChEBI" id="CHEBI:49298"/>
        <dbReference type="ChEBI" id="CHEBI:64731"/>
        <dbReference type="EC" id="3.5.1.88"/>
    </reaction>
</comment>
<keyword evidence="2" id="KW-0648">Protein biosynthesis</keyword>
<dbReference type="RefSeq" id="WP_377830898.1">
    <property type="nucleotide sequence ID" value="NZ_JBHRSK010000001.1"/>
</dbReference>
<comment type="similarity">
    <text evidence="1 2">Belongs to the polypeptide deformylase family.</text>
</comment>
<feature type="binding site" evidence="2">
    <location>
        <position position="94"/>
    </location>
    <ligand>
        <name>Fe cation</name>
        <dbReference type="ChEBI" id="CHEBI:24875"/>
    </ligand>
</feature>
<sequence>MADRPILLWPDARLRQQAAPVEAVTDDLRELADEMLRIMYAAPGRGLSGPQIGVMRRIFVMDAGWKEGAPEPRVMLNPEIVHASAETAMRAEGCLSLPGLTAEVARPAEVTLRFTGLDGAVHEETFTGFAATCVQHERDHLDGILCIDHLAPEDREAVEPALQALERA</sequence>
<reference evidence="4" key="1">
    <citation type="journal article" date="2019" name="Int. J. Syst. Evol. Microbiol.">
        <title>The Global Catalogue of Microorganisms (GCM) 10K type strain sequencing project: providing services to taxonomists for standard genome sequencing and annotation.</title>
        <authorList>
            <consortium name="The Broad Institute Genomics Platform"/>
            <consortium name="The Broad Institute Genome Sequencing Center for Infectious Disease"/>
            <person name="Wu L."/>
            <person name="Ma J."/>
        </authorList>
    </citation>
    <scope>NUCLEOTIDE SEQUENCE [LARGE SCALE GENOMIC DNA]</scope>
    <source>
        <strain evidence="4">KCTC 62192</strain>
    </source>
</reference>
<evidence type="ECO:0000256" key="2">
    <source>
        <dbReference type="HAMAP-Rule" id="MF_00163"/>
    </source>
</evidence>
<dbReference type="NCBIfam" id="TIGR00079">
    <property type="entry name" value="pept_deformyl"/>
    <property type="match status" value="1"/>
</dbReference>
<comment type="function">
    <text evidence="2">Removes the formyl group from the N-terminal Met of newly synthesized proteins. Requires at least a dipeptide for an efficient rate of reaction. N-terminal L-methionine is a prerequisite for activity but the enzyme has broad specificity at other positions.</text>
</comment>
<feature type="binding site" evidence="2">
    <location>
        <position position="140"/>
    </location>
    <ligand>
        <name>Fe cation</name>
        <dbReference type="ChEBI" id="CHEBI:24875"/>
    </ligand>
</feature>
<evidence type="ECO:0000313" key="3">
    <source>
        <dbReference type="EMBL" id="MFC2966621.1"/>
    </source>
</evidence>
<accession>A0ABV7AC39</accession>
<comment type="caution">
    <text evidence="3">The sequence shown here is derived from an EMBL/GenBank/DDBJ whole genome shotgun (WGS) entry which is preliminary data.</text>
</comment>
<dbReference type="PRINTS" id="PR01576">
    <property type="entry name" value="PDEFORMYLASE"/>
</dbReference>
<protein>
    <recommendedName>
        <fullName evidence="2">Peptide deformylase</fullName>
        <shortName evidence="2">PDF</shortName>
        <ecNumber evidence="2">3.5.1.88</ecNumber>
    </recommendedName>
    <alternativeName>
        <fullName evidence="2">Polypeptide deformylase</fullName>
    </alternativeName>
</protein>
<proteinExistence type="inferred from homology"/>
<dbReference type="PANTHER" id="PTHR10458:SF22">
    <property type="entry name" value="PEPTIDE DEFORMYLASE"/>
    <property type="match status" value="1"/>
</dbReference>
<keyword evidence="2" id="KW-0479">Metal-binding</keyword>
<dbReference type="Pfam" id="PF01327">
    <property type="entry name" value="Pep_deformylase"/>
    <property type="match status" value="1"/>
</dbReference>
<evidence type="ECO:0000313" key="4">
    <source>
        <dbReference type="Proteomes" id="UP001595443"/>
    </source>
</evidence>
<dbReference type="PANTHER" id="PTHR10458">
    <property type="entry name" value="PEPTIDE DEFORMYLASE"/>
    <property type="match status" value="1"/>
</dbReference>
<dbReference type="GO" id="GO:0042586">
    <property type="term" value="F:peptide deformylase activity"/>
    <property type="evidence" value="ECO:0007669"/>
    <property type="project" value="UniProtKB-EC"/>
</dbReference>
<dbReference type="HAMAP" id="MF_00163">
    <property type="entry name" value="Pep_deformylase"/>
    <property type="match status" value="1"/>
</dbReference>
<dbReference type="InterPro" id="IPR036821">
    <property type="entry name" value="Peptide_deformylase_sf"/>
</dbReference>
<dbReference type="NCBIfam" id="NF001159">
    <property type="entry name" value="PRK00150.1-3"/>
    <property type="match status" value="1"/>
</dbReference>
<feature type="active site" evidence="2">
    <location>
        <position position="137"/>
    </location>
</feature>
<feature type="binding site" evidence="2">
    <location>
        <position position="136"/>
    </location>
    <ligand>
        <name>Fe cation</name>
        <dbReference type="ChEBI" id="CHEBI:24875"/>
    </ligand>
</feature>
<dbReference type="CDD" id="cd00487">
    <property type="entry name" value="Pep_deformylase"/>
    <property type="match status" value="1"/>
</dbReference>
<dbReference type="EC" id="3.5.1.88" evidence="2"/>
<evidence type="ECO:0000256" key="1">
    <source>
        <dbReference type="ARBA" id="ARBA00010759"/>
    </source>
</evidence>
<gene>
    <name evidence="2 3" type="primary">def</name>
    <name evidence="3" type="ORF">ACFOES_00795</name>
</gene>
<name>A0ABV7AC39_9RHOB</name>
<organism evidence="3 4">
    <name type="scientific">Acidimangrovimonas pyrenivorans</name>
    <dbReference type="NCBI Taxonomy" id="2030798"/>
    <lineage>
        <taxon>Bacteria</taxon>
        <taxon>Pseudomonadati</taxon>
        <taxon>Pseudomonadota</taxon>
        <taxon>Alphaproteobacteria</taxon>
        <taxon>Rhodobacterales</taxon>
        <taxon>Paracoccaceae</taxon>
        <taxon>Acidimangrovimonas</taxon>
    </lineage>
</organism>
<dbReference type="InterPro" id="IPR023635">
    <property type="entry name" value="Peptide_deformylase"/>
</dbReference>
<keyword evidence="4" id="KW-1185">Reference proteome</keyword>
<dbReference type="Proteomes" id="UP001595443">
    <property type="component" value="Unassembled WGS sequence"/>
</dbReference>
<keyword evidence="2 3" id="KW-0378">Hydrolase</keyword>
<dbReference type="SUPFAM" id="SSF56420">
    <property type="entry name" value="Peptide deformylase"/>
    <property type="match status" value="1"/>
</dbReference>
<comment type="cofactor">
    <cofactor evidence="2">
        <name>Fe(2+)</name>
        <dbReference type="ChEBI" id="CHEBI:29033"/>
    </cofactor>
    <text evidence="2">Binds 1 Fe(2+) ion.</text>
</comment>